<dbReference type="GO" id="GO:0020037">
    <property type="term" value="F:heme binding"/>
    <property type="evidence" value="ECO:0007669"/>
    <property type="project" value="InterPro"/>
</dbReference>
<feature type="binding site" description="axial binding residue" evidence="2">
    <location>
        <position position="148"/>
    </location>
    <ligand>
        <name>heme</name>
        <dbReference type="ChEBI" id="CHEBI:30413"/>
    </ligand>
    <ligandPart>
        <name>Fe</name>
        <dbReference type="ChEBI" id="CHEBI:18248"/>
    </ligandPart>
</feature>
<keyword evidence="4" id="KW-1185">Reference proteome</keyword>
<keyword evidence="2" id="KW-0479">Metal-binding</keyword>
<dbReference type="InterPro" id="IPR002401">
    <property type="entry name" value="Cyt_P450_E_grp-I"/>
</dbReference>
<comment type="cofactor">
    <cofactor evidence="2">
        <name>heme</name>
        <dbReference type="ChEBI" id="CHEBI:30413"/>
    </cofactor>
</comment>
<dbReference type="GO" id="GO:0004497">
    <property type="term" value="F:monooxygenase activity"/>
    <property type="evidence" value="ECO:0007669"/>
    <property type="project" value="InterPro"/>
</dbReference>
<protein>
    <submittedName>
        <fullName evidence="3">Cytochrome P450 20A1-like</fullName>
    </submittedName>
</protein>
<accession>A0A6S7LGD3</accession>
<dbReference type="PRINTS" id="PR00463">
    <property type="entry name" value="EP450I"/>
</dbReference>
<feature type="non-terminal residue" evidence="3">
    <location>
        <position position="1"/>
    </location>
</feature>
<evidence type="ECO:0000256" key="2">
    <source>
        <dbReference type="PIRSR" id="PIRSR602401-1"/>
    </source>
</evidence>
<reference evidence="3" key="1">
    <citation type="submission" date="2020-04" db="EMBL/GenBank/DDBJ databases">
        <authorList>
            <person name="Alioto T."/>
            <person name="Alioto T."/>
            <person name="Gomez Garrido J."/>
        </authorList>
    </citation>
    <scope>NUCLEOTIDE SEQUENCE</scope>
    <source>
        <strain evidence="3">A484AB</strain>
    </source>
</reference>
<comment type="similarity">
    <text evidence="1">Belongs to the cytochrome P450 family.</text>
</comment>
<dbReference type="InterPro" id="IPR001128">
    <property type="entry name" value="Cyt_P450"/>
</dbReference>
<dbReference type="EMBL" id="CACRXK020021892">
    <property type="protein sequence ID" value="CAB4036312.1"/>
    <property type="molecule type" value="Genomic_DNA"/>
</dbReference>
<name>A0A6S7LGD3_PARCT</name>
<dbReference type="InterPro" id="IPR036396">
    <property type="entry name" value="Cyt_P450_sf"/>
</dbReference>
<proteinExistence type="inferred from homology"/>
<comment type="caution">
    <text evidence="3">The sequence shown here is derived from an EMBL/GenBank/DDBJ whole genome shotgun (WGS) entry which is preliminary data.</text>
</comment>
<evidence type="ECO:0000313" key="4">
    <source>
        <dbReference type="Proteomes" id="UP001152795"/>
    </source>
</evidence>
<dbReference type="GO" id="GO:0005506">
    <property type="term" value="F:iron ion binding"/>
    <property type="evidence" value="ECO:0007669"/>
    <property type="project" value="InterPro"/>
</dbReference>
<dbReference type="Pfam" id="PF00067">
    <property type="entry name" value="p450"/>
    <property type="match status" value="1"/>
</dbReference>
<dbReference type="Gene3D" id="1.10.630.10">
    <property type="entry name" value="Cytochrome P450"/>
    <property type="match status" value="1"/>
</dbReference>
<dbReference type="PANTHER" id="PTHR24280">
    <property type="entry name" value="CYTOCHROME P450 20A1"/>
    <property type="match status" value="1"/>
</dbReference>
<keyword evidence="2" id="KW-0349">Heme</keyword>
<dbReference type="AlphaFoldDB" id="A0A6S7LGD3"/>
<sequence>LVHQSITYLIGGFHTTGNTLAWCLYFLATHEEVQEKLYQEFVDVLGDETITAQILPQLKYCRQVTDETIRCCVIAPWAARYADYDLQIGEHIIPKKTPIITAIGVVHKDEAIWPDPDKFDPERFSEKEVKTRHPMAFQPFGFAGKRKCPGYRFSNAELAVVLSVLLRRFKIHLVDGQVVEPEYALVTQPKEEIWITVTKR</sequence>
<dbReference type="InterPro" id="IPR052666">
    <property type="entry name" value="CYP450_20A1-like"/>
</dbReference>
<dbReference type="GO" id="GO:0016020">
    <property type="term" value="C:membrane"/>
    <property type="evidence" value="ECO:0007669"/>
    <property type="project" value="TreeGrafter"/>
</dbReference>
<dbReference type="GO" id="GO:0016705">
    <property type="term" value="F:oxidoreductase activity, acting on paired donors, with incorporation or reduction of molecular oxygen"/>
    <property type="evidence" value="ECO:0007669"/>
    <property type="project" value="InterPro"/>
</dbReference>
<dbReference type="OrthoDB" id="1470350at2759"/>
<evidence type="ECO:0000313" key="3">
    <source>
        <dbReference type="EMBL" id="CAB4036312.1"/>
    </source>
</evidence>
<organism evidence="3 4">
    <name type="scientific">Paramuricea clavata</name>
    <name type="common">Red gorgonian</name>
    <name type="synonym">Violescent sea-whip</name>
    <dbReference type="NCBI Taxonomy" id="317549"/>
    <lineage>
        <taxon>Eukaryota</taxon>
        <taxon>Metazoa</taxon>
        <taxon>Cnidaria</taxon>
        <taxon>Anthozoa</taxon>
        <taxon>Octocorallia</taxon>
        <taxon>Malacalcyonacea</taxon>
        <taxon>Plexauridae</taxon>
        <taxon>Paramuricea</taxon>
    </lineage>
</organism>
<dbReference type="PANTHER" id="PTHR24280:SF4">
    <property type="entry name" value="CYTOCHROME P450 20A1"/>
    <property type="match status" value="1"/>
</dbReference>
<evidence type="ECO:0000256" key="1">
    <source>
        <dbReference type="ARBA" id="ARBA00010617"/>
    </source>
</evidence>
<dbReference type="SUPFAM" id="SSF48264">
    <property type="entry name" value="Cytochrome P450"/>
    <property type="match status" value="1"/>
</dbReference>
<gene>
    <name evidence="3" type="ORF">PACLA_8A014074</name>
</gene>
<dbReference type="Proteomes" id="UP001152795">
    <property type="component" value="Unassembled WGS sequence"/>
</dbReference>
<keyword evidence="2" id="KW-0408">Iron</keyword>